<dbReference type="KEGG" id="cel:CELE_H04M03.11"/>
<keyword evidence="2" id="KW-0472">Membrane</keyword>
<organism evidence="4 5">
    <name type="scientific">Caenorhabditis elegans</name>
    <dbReference type="NCBI Taxonomy" id="6239"/>
    <lineage>
        <taxon>Eukaryota</taxon>
        <taxon>Metazoa</taxon>
        <taxon>Ecdysozoa</taxon>
        <taxon>Nematoda</taxon>
        <taxon>Chromadorea</taxon>
        <taxon>Rhabditida</taxon>
        <taxon>Rhabditina</taxon>
        <taxon>Rhabditomorpha</taxon>
        <taxon>Rhabditoidea</taxon>
        <taxon>Rhabditidae</taxon>
        <taxon>Peloderinae</taxon>
        <taxon>Caenorhabditis</taxon>
    </lineage>
</organism>
<proteinExistence type="predicted"/>
<keyword evidence="2" id="KW-1133">Transmembrane helix</keyword>
<gene>
    <name evidence="4" type="ORF">CELE_H04M03.11</name>
    <name evidence="4 6" type="ORF">H04M03.11</name>
</gene>
<feature type="compositionally biased region" description="Basic residues" evidence="1">
    <location>
        <begin position="212"/>
        <end position="235"/>
    </location>
</feature>
<feature type="compositionally biased region" description="Basic and acidic residues" evidence="1">
    <location>
        <begin position="187"/>
        <end position="206"/>
    </location>
</feature>
<dbReference type="OMA" id="FIKICEM"/>
<evidence type="ECO:0000313" key="4">
    <source>
        <dbReference type="EMBL" id="CCD63383.2"/>
    </source>
</evidence>
<feature type="region of interest" description="Disordered" evidence="1">
    <location>
        <begin position="187"/>
        <end position="235"/>
    </location>
</feature>
<keyword evidence="2" id="KW-0812">Transmembrane</keyword>
<dbReference type="WormBase" id="H04M03.11">
    <property type="protein sequence ID" value="CE49386"/>
    <property type="gene ID" value="WBGene00019155"/>
</dbReference>
<evidence type="ECO:0000313" key="6">
    <source>
        <dbReference type="WormBase" id="H04M03.11"/>
    </source>
</evidence>
<dbReference type="RefSeq" id="NP_500883.2">
    <property type="nucleotide sequence ID" value="NM_068482.2"/>
</dbReference>
<dbReference type="AlphaFoldDB" id="Q9TYR2"/>
<feature type="signal peptide" evidence="3">
    <location>
        <begin position="1"/>
        <end position="29"/>
    </location>
</feature>
<protein>
    <submittedName>
        <fullName evidence="4">Uncharacterized protein</fullName>
    </submittedName>
</protein>
<reference evidence="4 5" key="1">
    <citation type="journal article" date="1998" name="Science">
        <title>Genome sequence of the nematode C. elegans: a platform for investigating biology.</title>
        <authorList>
            <consortium name="The C. elegans sequencing consortium"/>
            <person name="Sulson J.E."/>
            <person name="Waterston R."/>
        </authorList>
    </citation>
    <scope>NUCLEOTIDE SEQUENCE [LARGE SCALE GENOMIC DNA]</scope>
    <source>
        <strain evidence="4 5">Bristol N2</strain>
    </source>
</reference>
<feature type="chain" id="PRO_5004334006" evidence="3">
    <location>
        <begin position="30"/>
        <end position="235"/>
    </location>
</feature>
<dbReference type="Proteomes" id="UP000001940">
    <property type="component" value="Chromosome IV"/>
</dbReference>
<dbReference type="OrthoDB" id="5858529at2759"/>
<evidence type="ECO:0000256" key="3">
    <source>
        <dbReference type="SAM" id="SignalP"/>
    </source>
</evidence>
<dbReference type="UCSC" id="H04M03.11">
    <property type="organism name" value="c. elegans"/>
</dbReference>
<evidence type="ECO:0000256" key="2">
    <source>
        <dbReference type="SAM" id="Phobius"/>
    </source>
</evidence>
<dbReference type="GeneID" id="186689"/>
<dbReference type="PIR" id="T33864">
    <property type="entry name" value="T33864"/>
</dbReference>
<evidence type="ECO:0000313" key="5">
    <source>
        <dbReference type="Proteomes" id="UP000001940"/>
    </source>
</evidence>
<sequence>MRHLLNTRTYFSITILFLITITVLQSESAFSTMAKKSTETATFPSIEPFSDFDTCQTVPSGHACEHFCSVLKTAHENYNRKSSYFLHYILGGILVVLCLISIVLFIKICEMKKDHSDEMNITQLHEKEQKREALFAENDPDAESSKFKKKGGVLLATNLDEAFKQNCEDLKDVELGKIEYDETKNDQYDFGDEYDKIKGKKSKDMSPSKSKSSPKKRSKSPKSKSPKSPKLKSVS</sequence>
<dbReference type="FunCoup" id="Q9TYR2">
    <property type="interactions" value="171"/>
</dbReference>
<dbReference type="eggNOG" id="ENOG502TJBD">
    <property type="taxonomic scope" value="Eukaryota"/>
</dbReference>
<dbReference type="SMR" id="Q9TYR2"/>
<name>Q9TYR2_CAEEL</name>
<feature type="transmembrane region" description="Helical" evidence="2">
    <location>
        <begin position="85"/>
        <end position="106"/>
    </location>
</feature>
<dbReference type="InParanoid" id="Q9TYR2"/>
<keyword evidence="3" id="KW-0732">Signal</keyword>
<dbReference type="AGR" id="WB:WBGene00019155"/>
<dbReference type="Bgee" id="WBGene00019155">
    <property type="expression patterns" value="Expressed in material anatomical entity and 3 other cell types or tissues"/>
</dbReference>
<dbReference type="CTD" id="186689"/>
<accession>Q9TYR2</accession>
<keyword evidence="5" id="KW-1185">Reference proteome</keyword>
<dbReference type="HOGENOM" id="CLU_1181132_0_0_1"/>
<evidence type="ECO:0000256" key="1">
    <source>
        <dbReference type="SAM" id="MobiDB-lite"/>
    </source>
</evidence>
<dbReference type="PaxDb" id="6239-H04M03.11"/>
<dbReference type="EMBL" id="BX284604">
    <property type="protein sequence ID" value="CCD63383.2"/>
    <property type="molecule type" value="Genomic_DNA"/>
</dbReference>